<proteinExistence type="predicted"/>
<dbReference type="InterPro" id="IPR014044">
    <property type="entry name" value="CAP_dom"/>
</dbReference>
<dbReference type="SUPFAM" id="SSF55797">
    <property type="entry name" value="PR-1-like"/>
    <property type="match status" value="3"/>
</dbReference>
<dbReference type="AlphaFoldDB" id="A0AAN7VAT5"/>
<feature type="domain" description="SCP" evidence="3">
    <location>
        <begin position="284"/>
        <end position="419"/>
    </location>
</feature>
<keyword evidence="5" id="KW-1185">Reference proteome</keyword>
<dbReference type="InterPro" id="IPR001283">
    <property type="entry name" value="CRISP-related"/>
</dbReference>
<dbReference type="InterPro" id="IPR034113">
    <property type="entry name" value="SCP_GAPR1-like"/>
</dbReference>
<comment type="caution">
    <text evidence="4">The sequence shown here is derived from an EMBL/GenBank/DDBJ whole genome shotgun (WGS) entry which is preliminary data.</text>
</comment>
<dbReference type="Pfam" id="PF00188">
    <property type="entry name" value="CAP"/>
    <property type="match status" value="3"/>
</dbReference>
<dbReference type="FunFam" id="3.40.33.10:FF:000002">
    <property type="entry name" value="Golgi-associated plant pathogenesis-related protein 1"/>
    <property type="match status" value="3"/>
</dbReference>
<organism evidence="4 5">
    <name type="scientific">Pyrocoelia pectoralis</name>
    <dbReference type="NCBI Taxonomy" id="417401"/>
    <lineage>
        <taxon>Eukaryota</taxon>
        <taxon>Metazoa</taxon>
        <taxon>Ecdysozoa</taxon>
        <taxon>Arthropoda</taxon>
        <taxon>Hexapoda</taxon>
        <taxon>Insecta</taxon>
        <taxon>Pterygota</taxon>
        <taxon>Neoptera</taxon>
        <taxon>Endopterygota</taxon>
        <taxon>Coleoptera</taxon>
        <taxon>Polyphaga</taxon>
        <taxon>Elateriformia</taxon>
        <taxon>Elateroidea</taxon>
        <taxon>Lampyridae</taxon>
        <taxon>Lampyrinae</taxon>
        <taxon>Pyrocoelia</taxon>
    </lineage>
</organism>
<dbReference type="CDD" id="cd05382">
    <property type="entry name" value="CAP_GAPR1-like"/>
    <property type="match status" value="3"/>
</dbReference>
<evidence type="ECO:0000313" key="4">
    <source>
        <dbReference type="EMBL" id="KAK5639994.1"/>
    </source>
</evidence>
<dbReference type="PANTHER" id="PTHR10334">
    <property type="entry name" value="CYSTEINE-RICH SECRETORY PROTEIN-RELATED"/>
    <property type="match status" value="1"/>
</dbReference>
<dbReference type="Proteomes" id="UP001329430">
    <property type="component" value="Chromosome 8"/>
</dbReference>
<keyword evidence="2" id="KW-0964">Secreted</keyword>
<accession>A0AAN7VAT5</accession>
<comment type="subcellular location">
    <subcellularLocation>
        <location evidence="1">Secreted</location>
    </subcellularLocation>
</comment>
<gene>
    <name evidence="4" type="ORF">RI129_010805</name>
</gene>
<dbReference type="Gene3D" id="3.40.33.10">
    <property type="entry name" value="CAP"/>
    <property type="match status" value="3"/>
</dbReference>
<evidence type="ECO:0000313" key="5">
    <source>
        <dbReference type="Proteomes" id="UP001329430"/>
    </source>
</evidence>
<protein>
    <recommendedName>
        <fullName evidence="3">SCP domain-containing protein</fullName>
    </recommendedName>
</protein>
<dbReference type="InterPro" id="IPR018244">
    <property type="entry name" value="Allrgn_V5/Tpx1_CS"/>
</dbReference>
<dbReference type="InterPro" id="IPR035940">
    <property type="entry name" value="CAP_sf"/>
</dbReference>
<dbReference type="GO" id="GO:0005576">
    <property type="term" value="C:extracellular region"/>
    <property type="evidence" value="ECO:0007669"/>
    <property type="project" value="UniProtKB-SubCell"/>
</dbReference>
<feature type="domain" description="SCP" evidence="3">
    <location>
        <begin position="458"/>
        <end position="593"/>
    </location>
</feature>
<dbReference type="PRINTS" id="PR00837">
    <property type="entry name" value="V5TPXLIKE"/>
</dbReference>
<sequence length="604" mass="69056">MLNEDKYQLKFRRRPEFPASLTDLHRLGKTIHGHDGSSRIVMVRKTDQRTFTSIQNGQEPKLETITRETIETFRGQRTECKITTEKKDYQDRLPSEFVYQLEKVKNGVKKRSPTMEFQQQCLDAHNEYRQRHGVAPLRLSKEICAISQSWANTLIKRHSLEHSKNEKYGENIYCVSSSNPNFVPKGGDAVKSWYDEVKVHTFGLEPKCLSSGHFAQVIWKESTELGVAFSKTNGRYIVVANYFPAGNIIGCFSKNVPPLGGFKSETSNGLTQKLSTLSISPQTSFEVDFLNAHNEYRQRHGVPSLKLDKKLSKYSTEWAQMLSNKNNLEHRKNCPYGENIYCMYSSDPNFILTGRAPVDQWYQEIKDHPFGREPNNLKSGHFTQLVWKTSEYLGVGVAKSRQGYIYVVANYNPAGNFLGHFNQNVPPVVQSMTSSTKSAIKTQEQRVKLCTDENNFDQFSLDVLKVHNEFRRKHGVPELKLNKEICSLATEWAEHCSKSGNIAHRPNNSHGENIFYMYSSDFSHVPLARDVVKTWYDEVKDYVFGSESIKFNTLHFTQVIWKGTTELGVGMAKNSKGQTYVVANYSPRGNILSQFTANVPKVKF</sequence>
<evidence type="ECO:0000256" key="2">
    <source>
        <dbReference type="ARBA" id="ARBA00022525"/>
    </source>
</evidence>
<feature type="domain" description="SCP" evidence="3">
    <location>
        <begin position="116"/>
        <end position="250"/>
    </location>
</feature>
<dbReference type="PROSITE" id="PS01009">
    <property type="entry name" value="CRISP_1"/>
    <property type="match status" value="1"/>
</dbReference>
<evidence type="ECO:0000259" key="3">
    <source>
        <dbReference type="SMART" id="SM00198"/>
    </source>
</evidence>
<evidence type="ECO:0000256" key="1">
    <source>
        <dbReference type="ARBA" id="ARBA00004613"/>
    </source>
</evidence>
<dbReference type="SMART" id="SM00198">
    <property type="entry name" value="SCP"/>
    <property type="match status" value="3"/>
</dbReference>
<dbReference type="EMBL" id="JAVRBK010000008">
    <property type="protein sequence ID" value="KAK5639994.1"/>
    <property type="molecule type" value="Genomic_DNA"/>
</dbReference>
<name>A0AAN7VAT5_9COLE</name>
<reference evidence="4 5" key="1">
    <citation type="journal article" date="2024" name="Insects">
        <title>An Improved Chromosome-Level Genome Assembly of the Firefly Pyrocoelia pectoralis.</title>
        <authorList>
            <person name="Fu X."/>
            <person name="Meyer-Rochow V.B."/>
            <person name="Ballantyne L."/>
            <person name="Zhu X."/>
        </authorList>
    </citation>
    <scope>NUCLEOTIDE SEQUENCE [LARGE SCALE GENOMIC DNA]</scope>
    <source>
        <strain evidence="4">XCY_ONT2</strain>
    </source>
</reference>